<sequence>MGIATVTTLEPRRRFHLCRFKLLSEASESFPGVTENESSSFKNPFVLIQRRVTELGQVRFLLASNLSFLPGHRSSRSKIGGVGVPGQRQRSRTAAVAQSFCLPAHPGNGFGINASPAPFFSPGPGQFIEKVTLALQQEQNFGQTLPEFGFVFSPAAAVDNIDAEHM</sequence>
<reference evidence="1" key="1">
    <citation type="journal article" date="2003" name="Genome Biol.">
        <title>An integrated gene annotation and transcriptional profiling approach towards the full gene content of the Drosophila genome.</title>
        <authorList>
            <person name="Hild M."/>
            <person name="Beckmann B."/>
            <person name="Haas S.A."/>
            <person name="Koch B."/>
            <person name="Solovyev V."/>
            <person name="Busold C."/>
            <person name="Fellenberg K."/>
            <person name="Boutros M."/>
            <person name="Vingron M."/>
            <person name="Sauer F."/>
            <person name="Hoheisel J.D."/>
            <person name="Paro R."/>
        </authorList>
    </citation>
    <scope>NUCLEOTIDE SEQUENCE</scope>
</reference>
<evidence type="ECO:0000313" key="1">
    <source>
        <dbReference type="EMBL" id="DAA04425.1"/>
    </source>
</evidence>
<name>Q6IIZ6_DROME</name>
<organism evidence="1">
    <name type="scientific">Drosophila melanogaster</name>
    <name type="common">Fruit fly</name>
    <dbReference type="NCBI Taxonomy" id="7227"/>
    <lineage>
        <taxon>Eukaryota</taxon>
        <taxon>Metazoa</taxon>
        <taxon>Ecdysozoa</taxon>
        <taxon>Arthropoda</taxon>
        <taxon>Hexapoda</taxon>
        <taxon>Insecta</taxon>
        <taxon>Pterygota</taxon>
        <taxon>Neoptera</taxon>
        <taxon>Endopterygota</taxon>
        <taxon>Diptera</taxon>
        <taxon>Brachycera</taxon>
        <taxon>Muscomorpha</taxon>
        <taxon>Ephydroidea</taxon>
        <taxon>Drosophilidae</taxon>
        <taxon>Drosophila</taxon>
        <taxon>Sophophora</taxon>
    </lineage>
</organism>
<gene>
    <name evidence="1" type="ORF">HDC16444</name>
</gene>
<accession>Q6IIZ6</accession>
<proteinExistence type="predicted"/>
<protein>
    <submittedName>
        <fullName evidence="1">HDC16444</fullName>
    </submittedName>
</protein>
<dbReference type="AlphaFoldDB" id="Q6IIZ6"/>
<dbReference type="EMBL" id="BK002920">
    <property type="protein sequence ID" value="DAA04425.1"/>
    <property type="molecule type" value="Genomic_DNA"/>
</dbReference>